<dbReference type="InterPro" id="IPR011037">
    <property type="entry name" value="Pyrv_Knase-like_insert_dom_sf"/>
</dbReference>
<dbReference type="EMBL" id="LAZR01021517">
    <property type="protein sequence ID" value="KKL85046.1"/>
    <property type="molecule type" value="Genomic_DNA"/>
</dbReference>
<protein>
    <recommendedName>
        <fullName evidence="1">MOSC domain-containing protein</fullName>
    </recommendedName>
</protein>
<accession>A0A0F9G3J8</accession>
<dbReference type="InterPro" id="IPR052716">
    <property type="entry name" value="MOSC_domain"/>
</dbReference>
<comment type="caution">
    <text evidence="2">The sequence shown here is derived from an EMBL/GenBank/DDBJ whole genome shotgun (WGS) entry which is preliminary data.</text>
</comment>
<sequence>MGSVKALCISAEKGERKRPVPSAEFRAGHGIESDAHAGDWHRQVSLLAGEDVDAVRAAGLPDLAAGDFAENVVVTGVELESLGLGSRLRLGSGVELSITQIGKVCHTPCRIFYLTGDCIMPRLGLFARVH</sequence>
<reference evidence="2" key="1">
    <citation type="journal article" date="2015" name="Nature">
        <title>Complex archaea that bridge the gap between prokaryotes and eukaryotes.</title>
        <authorList>
            <person name="Spang A."/>
            <person name="Saw J.H."/>
            <person name="Jorgensen S.L."/>
            <person name="Zaremba-Niedzwiedzka K."/>
            <person name="Martijn J."/>
            <person name="Lind A.E."/>
            <person name="van Eijk R."/>
            <person name="Schleper C."/>
            <person name="Guy L."/>
            <person name="Ettema T.J."/>
        </authorList>
    </citation>
    <scope>NUCLEOTIDE SEQUENCE</scope>
</reference>
<dbReference type="PANTHER" id="PTHR36930:SF1">
    <property type="entry name" value="MOSC DOMAIN-CONTAINING PROTEIN"/>
    <property type="match status" value="1"/>
</dbReference>
<name>A0A0F9G3J8_9ZZZZ</name>
<proteinExistence type="predicted"/>
<dbReference type="PANTHER" id="PTHR36930">
    <property type="entry name" value="METAL-SULFUR CLUSTER BIOSYNTHESIS PROTEINS YUAD-RELATED"/>
    <property type="match status" value="1"/>
</dbReference>
<feature type="domain" description="MOSC" evidence="1">
    <location>
        <begin position="18"/>
        <end position="130"/>
    </location>
</feature>
<dbReference type="GO" id="GO:0030151">
    <property type="term" value="F:molybdenum ion binding"/>
    <property type="evidence" value="ECO:0007669"/>
    <property type="project" value="InterPro"/>
</dbReference>
<organism evidence="2">
    <name type="scientific">marine sediment metagenome</name>
    <dbReference type="NCBI Taxonomy" id="412755"/>
    <lineage>
        <taxon>unclassified sequences</taxon>
        <taxon>metagenomes</taxon>
        <taxon>ecological metagenomes</taxon>
    </lineage>
</organism>
<evidence type="ECO:0000259" key="1">
    <source>
        <dbReference type="PROSITE" id="PS51340"/>
    </source>
</evidence>
<gene>
    <name evidence="2" type="ORF">LCGC14_1958680</name>
</gene>
<dbReference type="SUPFAM" id="SSF50800">
    <property type="entry name" value="PK beta-barrel domain-like"/>
    <property type="match status" value="1"/>
</dbReference>
<dbReference type="Pfam" id="PF03473">
    <property type="entry name" value="MOSC"/>
    <property type="match status" value="1"/>
</dbReference>
<dbReference type="Gene3D" id="2.40.33.20">
    <property type="entry name" value="PK beta-barrel domain-like"/>
    <property type="match status" value="1"/>
</dbReference>
<evidence type="ECO:0000313" key="2">
    <source>
        <dbReference type="EMBL" id="KKL85046.1"/>
    </source>
</evidence>
<dbReference type="AlphaFoldDB" id="A0A0F9G3J8"/>
<dbReference type="GO" id="GO:0003824">
    <property type="term" value="F:catalytic activity"/>
    <property type="evidence" value="ECO:0007669"/>
    <property type="project" value="InterPro"/>
</dbReference>
<dbReference type="PROSITE" id="PS51340">
    <property type="entry name" value="MOSC"/>
    <property type="match status" value="1"/>
</dbReference>
<feature type="non-terminal residue" evidence="2">
    <location>
        <position position="130"/>
    </location>
</feature>
<dbReference type="InterPro" id="IPR005302">
    <property type="entry name" value="MoCF_Sase_C"/>
</dbReference>
<dbReference type="GO" id="GO:0030170">
    <property type="term" value="F:pyridoxal phosphate binding"/>
    <property type="evidence" value="ECO:0007669"/>
    <property type="project" value="InterPro"/>
</dbReference>